<evidence type="ECO:0000256" key="1">
    <source>
        <dbReference type="SAM" id="MobiDB-lite"/>
    </source>
</evidence>
<dbReference type="EMBL" id="BEXD01001624">
    <property type="protein sequence ID" value="GBB95000.1"/>
    <property type="molecule type" value="Genomic_DNA"/>
</dbReference>
<accession>A0A2Z6QY57</accession>
<dbReference type="Proteomes" id="UP000247702">
    <property type="component" value="Unassembled WGS sequence"/>
</dbReference>
<dbReference type="Pfam" id="PF10358">
    <property type="entry name" value="NT-C2"/>
    <property type="match status" value="1"/>
</dbReference>
<dbReference type="PANTHER" id="PTHR21456:SF1">
    <property type="entry name" value="C2 NT-TYPE DOMAIN-CONTAINING PROTEIN"/>
    <property type="match status" value="1"/>
</dbReference>
<dbReference type="PROSITE" id="PS51840">
    <property type="entry name" value="C2_NT"/>
    <property type="match status" value="1"/>
</dbReference>
<gene>
    <name evidence="4" type="ORF">RCL2_001446000</name>
    <name evidence="3" type="ORF">RclHR1_02460020</name>
</gene>
<evidence type="ECO:0000313" key="4">
    <source>
        <dbReference type="EMBL" id="GES87470.1"/>
    </source>
</evidence>
<keyword evidence="5" id="KW-1185">Reference proteome</keyword>
<dbReference type="STRING" id="94130.A0A2Z6QY57"/>
<dbReference type="PANTHER" id="PTHR21456">
    <property type="entry name" value="FAMILY WITH SEQUENCE SIMILARITY 102"/>
    <property type="match status" value="1"/>
</dbReference>
<evidence type="ECO:0000259" key="2">
    <source>
        <dbReference type="PROSITE" id="PS51840"/>
    </source>
</evidence>
<dbReference type="InterPro" id="IPR039931">
    <property type="entry name" value="EEIG1/2-like"/>
</dbReference>
<evidence type="ECO:0000313" key="5">
    <source>
        <dbReference type="Proteomes" id="UP000247702"/>
    </source>
</evidence>
<dbReference type="OrthoDB" id="3365224at2759"/>
<dbReference type="EMBL" id="BLAL01000167">
    <property type="protein sequence ID" value="GES87470.1"/>
    <property type="molecule type" value="Genomic_DNA"/>
</dbReference>
<comment type="caution">
    <text evidence="3">The sequence shown here is derived from an EMBL/GenBank/DDBJ whole genome shotgun (WGS) entry which is preliminary data.</text>
</comment>
<name>A0A2Z6QY57_9GLOM</name>
<reference evidence="4" key="2">
    <citation type="submission" date="2019-10" db="EMBL/GenBank/DDBJ databases">
        <title>Conservation and host-specific expression of non-tandemly repeated heterogenous ribosome RNA gene in arbuscular mycorrhizal fungi.</title>
        <authorList>
            <person name="Maeda T."/>
            <person name="Kobayashi Y."/>
            <person name="Nakagawa T."/>
            <person name="Ezawa T."/>
            <person name="Yamaguchi K."/>
            <person name="Bino T."/>
            <person name="Nishimoto Y."/>
            <person name="Shigenobu S."/>
            <person name="Kawaguchi M."/>
        </authorList>
    </citation>
    <scope>NUCLEOTIDE SEQUENCE</scope>
    <source>
        <strain evidence="4">HR1</strain>
    </source>
</reference>
<proteinExistence type="predicted"/>
<protein>
    <submittedName>
        <fullName evidence="4">Respiratory complex assembly protein Rmp1</fullName>
    </submittedName>
</protein>
<dbReference type="InterPro" id="IPR019448">
    <property type="entry name" value="NT-C2"/>
</dbReference>
<feature type="domain" description="C2 NT-type" evidence="2">
    <location>
        <begin position="7"/>
        <end position="143"/>
    </location>
</feature>
<feature type="region of interest" description="Disordered" evidence="1">
    <location>
        <begin position="172"/>
        <end position="191"/>
    </location>
</feature>
<sequence>MDSLSLLLVPKNRKVEFEVEVFIQELANVPLVTGLYYVKLKLKNGEKSNSMTNRAPIKDHSIFWNCKLENFVQIVIGKDGVLMPCELNLKIKQELNGGKEINNIGKLSLNLSEYVGLNSMTRRYLLQDSKINSTLKLTINLKQTTMNSSSYKVPSLKKTQIFGGIAGVISEQSERQDDERSPRAFKSSFSPHYIKRSRSNSSLGSAYYSQATHVTPITSSLVANSFLRKVGDKSPTDVVEEIFMGTAVLNVDEKENDVPNHIAKEQTKKVDL</sequence>
<dbReference type="AlphaFoldDB" id="A0A2Z6QY57"/>
<organism evidence="3 5">
    <name type="scientific">Rhizophagus clarus</name>
    <dbReference type="NCBI Taxonomy" id="94130"/>
    <lineage>
        <taxon>Eukaryota</taxon>
        <taxon>Fungi</taxon>
        <taxon>Fungi incertae sedis</taxon>
        <taxon>Mucoromycota</taxon>
        <taxon>Glomeromycotina</taxon>
        <taxon>Glomeromycetes</taxon>
        <taxon>Glomerales</taxon>
        <taxon>Glomeraceae</taxon>
        <taxon>Rhizophagus</taxon>
    </lineage>
</organism>
<feature type="compositionally biased region" description="Basic and acidic residues" evidence="1">
    <location>
        <begin position="172"/>
        <end position="182"/>
    </location>
</feature>
<evidence type="ECO:0000313" key="3">
    <source>
        <dbReference type="EMBL" id="GBB95000.1"/>
    </source>
</evidence>
<dbReference type="Proteomes" id="UP000615446">
    <property type="component" value="Unassembled WGS sequence"/>
</dbReference>
<reference evidence="3 5" key="1">
    <citation type="submission" date="2017-11" db="EMBL/GenBank/DDBJ databases">
        <title>The genome of Rhizophagus clarus HR1 reveals common genetic basis of auxotrophy among arbuscular mycorrhizal fungi.</title>
        <authorList>
            <person name="Kobayashi Y."/>
        </authorList>
    </citation>
    <scope>NUCLEOTIDE SEQUENCE [LARGE SCALE GENOMIC DNA]</scope>
    <source>
        <strain evidence="3 5">HR1</strain>
    </source>
</reference>